<evidence type="ECO:0000313" key="2">
    <source>
        <dbReference type="EMBL" id="TQQ83846.1"/>
    </source>
</evidence>
<dbReference type="InterPro" id="IPR029060">
    <property type="entry name" value="PIN-like_dom_sf"/>
</dbReference>
<name>A0A8J8TDT6_9EURY</name>
<dbReference type="OrthoDB" id="194754at2157"/>
<comment type="caution">
    <text evidence="2">The sequence shown here is derived from an EMBL/GenBank/DDBJ whole genome shotgun (WGS) entry which is preliminary data.</text>
</comment>
<dbReference type="RefSeq" id="WP_142978763.1">
    <property type="nucleotide sequence ID" value="NZ_RKLU01000001.1"/>
</dbReference>
<evidence type="ECO:0000259" key="1">
    <source>
        <dbReference type="Pfam" id="PF01850"/>
    </source>
</evidence>
<dbReference type="AlphaFoldDB" id="A0A8J8TDT6"/>
<feature type="domain" description="PIN" evidence="1">
    <location>
        <begin position="3"/>
        <end position="105"/>
    </location>
</feature>
<reference evidence="2" key="1">
    <citation type="submission" date="2019-02" db="EMBL/GenBank/DDBJ databases">
        <title>Halonotius sp. a new haloarchaeum isolated from saline soil.</title>
        <authorList>
            <person name="Duran-Viseras A."/>
            <person name="Sanchez-Porro C."/>
            <person name="Ventosa A."/>
        </authorList>
    </citation>
    <scope>NUCLEOTIDE SEQUENCE</scope>
    <source>
        <strain evidence="2">F15B</strain>
    </source>
</reference>
<dbReference type="Pfam" id="PF01850">
    <property type="entry name" value="PIN"/>
    <property type="match status" value="1"/>
</dbReference>
<dbReference type="EMBL" id="RKLU01000001">
    <property type="protein sequence ID" value="TQQ83846.1"/>
    <property type="molecule type" value="Genomic_DNA"/>
</dbReference>
<organism evidence="2 3">
    <name type="scientific">Halonotius terrestris</name>
    <dbReference type="NCBI Taxonomy" id="2487750"/>
    <lineage>
        <taxon>Archaea</taxon>
        <taxon>Methanobacteriati</taxon>
        <taxon>Methanobacteriota</taxon>
        <taxon>Stenosarchaea group</taxon>
        <taxon>Halobacteria</taxon>
        <taxon>Halobacteriales</taxon>
        <taxon>Haloferacaceae</taxon>
        <taxon>Halonotius</taxon>
    </lineage>
</organism>
<gene>
    <name evidence="2" type="ORF">EGH24_03460</name>
</gene>
<dbReference type="Gene3D" id="3.40.50.1010">
    <property type="entry name" value="5'-nuclease"/>
    <property type="match status" value="1"/>
</dbReference>
<sequence>MTVYVETDFLLALAKDADWLKERAEGFLAEEEVVTSSYAYLEVLLIRERHEFDYVTLVANLLELVPVGSDEEQQIVLKAVNYFEDGMTAFDAFHAATAETRGIPIRGSDSAYDTVDAERLPLEPDSDE</sequence>
<dbReference type="InterPro" id="IPR002716">
    <property type="entry name" value="PIN_dom"/>
</dbReference>
<proteinExistence type="predicted"/>
<accession>A0A8J8TDT6</accession>
<evidence type="ECO:0000313" key="3">
    <source>
        <dbReference type="Proteomes" id="UP000705823"/>
    </source>
</evidence>
<keyword evidence="3" id="KW-1185">Reference proteome</keyword>
<protein>
    <submittedName>
        <fullName evidence="2">PIN domain-containing protein</fullName>
    </submittedName>
</protein>
<dbReference type="Proteomes" id="UP000705823">
    <property type="component" value="Unassembled WGS sequence"/>
</dbReference>
<dbReference type="SUPFAM" id="SSF88723">
    <property type="entry name" value="PIN domain-like"/>
    <property type="match status" value="1"/>
</dbReference>